<gene>
    <name evidence="2" type="ORF">I551_0308</name>
</gene>
<dbReference type="EMBL" id="JAOL01000064">
    <property type="protein sequence ID" value="EUA93225.1"/>
    <property type="molecule type" value="Genomic_DNA"/>
</dbReference>
<feature type="region of interest" description="Disordered" evidence="1">
    <location>
        <begin position="301"/>
        <end position="325"/>
    </location>
</feature>
<evidence type="ECO:0000313" key="3">
    <source>
        <dbReference type="Proteomes" id="UP000020681"/>
    </source>
</evidence>
<dbReference type="InterPro" id="IPR046348">
    <property type="entry name" value="SIS_dom_sf"/>
</dbReference>
<accession>A0ABN0R7X6</accession>
<dbReference type="Proteomes" id="UP000020681">
    <property type="component" value="Unassembled WGS sequence"/>
</dbReference>
<evidence type="ECO:0000256" key="1">
    <source>
        <dbReference type="SAM" id="MobiDB-lite"/>
    </source>
</evidence>
<sequence>MRAASTAGAQVRAIAAASDEGELDSLNIDDRPRTVIWVPGRAPPRPPGHARRNAGATVGAPITIATEAPPWVGPLDVMVVAGDDPGDPALVGAAAMGVRRGARVVVAAPTRATARLRGGSGRGAGTAVVGSRRIRAVPLPGRGLAVLRTVAPKLRIDLAALADDLDAETLCNSAGREVFTNPAKALAARISGRRIVLAADGAATLALARHGSSALLRIAHQVTAATWLADAVVALRAGAASGYDDGVDALFHDEEIDGPRPEQMRVLALTLAAERTVVGARVAGLDNIDLIAAEDAAQVPGDPAGRRLGPCAGSDRRTPCRTTTGSIGRSPGDGCGVFATRAGIGRRWNYYAERYGHTRGDRAPPSPSSPVGRYRPLILRPNSGSARTPETRPGWKPMAARARCSRRCPQIRRDSLGRRTSPVR</sequence>
<organism evidence="2 3">
    <name type="scientific">Mycobacterium ulcerans str. Harvey</name>
    <dbReference type="NCBI Taxonomy" id="1299332"/>
    <lineage>
        <taxon>Bacteria</taxon>
        <taxon>Bacillati</taxon>
        <taxon>Actinomycetota</taxon>
        <taxon>Actinomycetes</taxon>
        <taxon>Mycobacteriales</taxon>
        <taxon>Mycobacteriaceae</taxon>
        <taxon>Mycobacterium</taxon>
        <taxon>Mycobacterium ulcerans group</taxon>
    </lineage>
</organism>
<feature type="region of interest" description="Disordered" evidence="1">
    <location>
        <begin position="357"/>
        <end position="424"/>
    </location>
</feature>
<comment type="caution">
    <text evidence="2">The sequence shown here is derived from an EMBL/GenBank/DDBJ whole genome shotgun (WGS) entry which is preliminary data.</text>
</comment>
<protein>
    <recommendedName>
        <fullName evidence="4">TobH protein</fullName>
    </recommendedName>
</protein>
<proteinExistence type="predicted"/>
<dbReference type="SUPFAM" id="SSF53697">
    <property type="entry name" value="SIS domain"/>
    <property type="match status" value="1"/>
</dbReference>
<keyword evidence="3" id="KW-1185">Reference proteome</keyword>
<evidence type="ECO:0000313" key="2">
    <source>
        <dbReference type="EMBL" id="EUA93225.1"/>
    </source>
</evidence>
<name>A0ABN0R7X6_MYCUL</name>
<reference evidence="2 3" key="1">
    <citation type="submission" date="2014-01" db="EMBL/GenBank/DDBJ databases">
        <authorList>
            <person name="Dobos K."/>
            <person name="Lenaerts A."/>
            <person name="Ordway D."/>
            <person name="DeGroote M.A."/>
            <person name="Parker T."/>
            <person name="Sizemore C."/>
            <person name="Tallon L.J."/>
            <person name="Sadzewicz L.K."/>
            <person name="Sengamalay N."/>
            <person name="Fraser C.M."/>
            <person name="Hine E."/>
            <person name="Shefchek K.A."/>
            <person name="Das S.P."/>
            <person name="Tettelin H."/>
        </authorList>
    </citation>
    <scope>NUCLEOTIDE SEQUENCE [LARGE SCALE GENOMIC DNA]</scope>
    <source>
        <strain evidence="2 3">Harvey</strain>
    </source>
</reference>
<evidence type="ECO:0008006" key="4">
    <source>
        <dbReference type="Google" id="ProtNLM"/>
    </source>
</evidence>